<dbReference type="RefSeq" id="WP_168887312.1">
    <property type="nucleotide sequence ID" value="NZ_JABAHY010000005.1"/>
</dbReference>
<keyword evidence="1" id="KW-0472">Membrane</keyword>
<feature type="transmembrane region" description="Helical" evidence="1">
    <location>
        <begin position="63"/>
        <end position="85"/>
    </location>
</feature>
<proteinExistence type="predicted"/>
<dbReference type="Proteomes" id="UP000523139">
    <property type="component" value="Unassembled WGS sequence"/>
</dbReference>
<keyword evidence="1" id="KW-1133">Transmembrane helix</keyword>
<evidence type="ECO:0000256" key="1">
    <source>
        <dbReference type="SAM" id="Phobius"/>
    </source>
</evidence>
<evidence type="ECO:0008006" key="4">
    <source>
        <dbReference type="Google" id="ProtNLM"/>
    </source>
</evidence>
<feature type="transmembrane region" description="Helical" evidence="1">
    <location>
        <begin position="6"/>
        <end position="24"/>
    </location>
</feature>
<evidence type="ECO:0000313" key="3">
    <source>
        <dbReference type="Proteomes" id="UP000523139"/>
    </source>
</evidence>
<comment type="caution">
    <text evidence="2">The sequence shown here is derived from an EMBL/GenBank/DDBJ whole genome shotgun (WGS) entry which is preliminary data.</text>
</comment>
<evidence type="ECO:0000313" key="2">
    <source>
        <dbReference type="EMBL" id="NLS09835.1"/>
    </source>
</evidence>
<organism evidence="2 3">
    <name type="scientific">Nesterenkonia sedimenti</name>
    <dbReference type="NCBI Taxonomy" id="1463632"/>
    <lineage>
        <taxon>Bacteria</taxon>
        <taxon>Bacillati</taxon>
        <taxon>Actinomycetota</taxon>
        <taxon>Actinomycetes</taxon>
        <taxon>Micrococcales</taxon>
        <taxon>Micrococcaceae</taxon>
        <taxon>Nesterenkonia</taxon>
    </lineage>
</organism>
<name>A0A7X8YDV1_9MICC</name>
<reference evidence="2 3" key="1">
    <citation type="submission" date="2020-04" db="EMBL/GenBank/DDBJ databases">
        <title>Nesterenkonia sp. nov., isolated from marine sediment.</title>
        <authorList>
            <person name="Zhang G."/>
        </authorList>
    </citation>
    <scope>NUCLEOTIDE SEQUENCE [LARGE SCALE GENOMIC DNA]</scope>
    <source>
        <strain evidence="2 3">MY13</strain>
    </source>
</reference>
<dbReference type="EMBL" id="JABAHY010000005">
    <property type="protein sequence ID" value="NLS09835.1"/>
    <property type="molecule type" value="Genomic_DNA"/>
</dbReference>
<keyword evidence="1" id="KW-0812">Transmembrane</keyword>
<dbReference type="Gene3D" id="1.20.1280.290">
    <property type="match status" value="1"/>
</dbReference>
<sequence length="111" mass="11930">MELASWVGMIGTVLAFLLFLPQARHTWTNRARPERLRGISLASQGCIIANALVWGLYAAFTDAFWTGAPGIINAPLAACTILLLLRGRRNTGSAEGSVDRRAYAARATASL</sequence>
<keyword evidence="3" id="KW-1185">Reference proteome</keyword>
<dbReference type="AlphaFoldDB" id="A0A7X8YDV1"/>
<protein>
    <recommendedName>
        <fullName evidence="4">PQ-loop repeat-containing protein</fullName>
    </recommendedName>
</protein>
<feature type="transmembrane region" description="Helical" evidence="1">
    <location>
        <begin position="36"/>
        <end position="57"/>
    </location>
</feature>
<gene>
    <name evidence="2" type="ORF">HGQ17_07405</name>
</gene>
<accession>A0A7X8YDV1</accession>